<evidence type="ECO:0000313" key="10">
    <source>
        <dbReference type="Proteomes" id="UP000183190"/>
    </source>
</evidence>
<dbReference type="Pfam" id="PF02687">
    <property type="entry name" value="FtsX"/>
    <property type="match status" value="2"/>
</dbReference>
<dbReference type="Proteomes" id="UP000183190">
    <property type="component" value="Unassembled WGS sequence"/>
</dbReference>
<dbReference type="EMBL" id="FNWV01000005">
    <property type="protein sequence ID" value="SEH62233.1"/>
    <property type="molecule type" value="Genomic_DNA"/>
</dbReference>
<dbReference type="OrthoDB" id="9793166at2"/>
<reference evidence="9 10" key="1">
    <citation type="submission" date="2016-10" db="EMBL/GenBank/DDBJ databases">
        <authorList>
            <person name="de Groot N.N."/>
        </authorList>
    </citation>
    <scope>NUCLEOTIDE SEQUENCE [LARGE SCALE GENOMIC DNA]</scope>
    <source>
        <strain evidence="9 10">YAD2003</strain>
    </source>
</reference>
<sequence length="921" mass="103866">MNVFSKVTVQSLKKNRTRTIVTIIGIILSTALICAVTTSIASVQKYAVSYYEYVEGKWHGLVSGSDVDTYNKIKSSDKVSDAGSLSYIGYADIGSINEYKPYLYISGFEESIDGLIPVHLKSGRMPQNRNEIILPEHLDENGGVSYKVGDKLTLEVGDRKLDLEKMAELGIDSEENVAAYDDDSVVLTQNSPMYAFDTNDNMVFKTEYIDVKETMEFTVVGTYERPEFEQYFAPGYTALTVADDIDDNAEVSIYYRMKNGKDIYDFIKDNDIGGRTHSDILMLTGVSRYESFYSVVIGLAAIIIGLIMFGSIMLIYNAFSISVSERTKQFGLLSSIGATKKQLKKMVRFEAFALSVIGIPLGIILGVVGMWITFLAIGSRFVAFSNNSYPEPLRVCVSPVAILAACVIAFITISISAWIPSKRATKISAVEAIRQNSDIVQKKYIKTPKFITKIFGLPGMLAHKYFKRSKKKYRATVISLFMSIVLFISAYSFTAYLVSAVKDTHDTMGMDYTYSIFSTTDLNDISAERINDIIKNTDHITDSTFIEYDNMEVSIDSKYLKDDVAINGFVMDKTDYMPSENGKKYTDMDIFFVDDRSFREFAKYCNADPDDFFGKNALNGIVLDNVLYFDGESEKMKRLKMFKDSEFEMSTRLYDKKEGYYFNQIDDKGNAVYVEADAYEVNDDNTIKFPVDDCSNEISIHISAVTDKRPFFIYSDVQSIVFPLSSYKTLYGDSEEQTLNRFEFCIKSDDIYEGFEALKTSLKNNGLSTEGLYNYADEAESNRSMILIIKVFAYGFIILISLIAAANVFNTITTNISLRRREFAMLRSVGMTSKGMRKMLNFECILYGTKALLYGLPMSAVVTYLIYRAVNQGVDTEFFIPWTAVIVAVLSVFVVVFSTMMFSMIKIRKDNTIDALKNENL</sequence>
<evidence type="ECO:0000256" key="2">
    <source>
        <dbReference type="ARBA" id="ARBA00022475"/>
    </source>
</evidence>
<feature type="transmembrane region" description="Helical" evidence="7">
    <location>
        <begin position="397"/>
        <end position="419"/>
    </location>
</feature>
<feature type="transmembrane region" description="Helical" evidence="7">
    <location>
        <begin position="844"/>
        <end position="867"/>
    </location>
</feature>
<gene>
    <name evidence="9" type="ORF">SAMN02910265_01808</name>
</gene>
<dbReference type="RefSeq" id="WP_074716602.1">
    <property type="nucleotide sequence ID" value="NZ_FNWV01000005.1"/>
</dbReference>
<dbReference type="InterPro" id="IPR003838">
    <property type="entry name" value="ABC3_permease_C"/>
</dbReference>
<feature type="transmembrane region" description="Helical" evidence="7">
    <location>
        <begin position="351"/>
        <end position="377"/>
    </location>
</feature>
<feature type="transmembrane region" description="Helical" evidence="7">
    <location>
        <begin position="791"/>
        <end position="812"/>
    </location>
</feature>
<feature type="transmembrane region" description="Helical" evidence="7">
    <location>
        <begin position="292"/>
        <end position="319"/>
    </location>
</feature>
<feature type="domain" description="ABC3 transporter permease C-terminal" evidence="8">
    <location>
        <begin position="302"/>
        <end position="428"/>
    </location>
</feature>
<feature type="transmembrane region" description="Helical" evidence="7">
    <location>
        <begin position="477"/>
        <end position="498"/>
    </location>
</feature>
<keyword evidence="2" id="KW-1003">Cell membrane</keyword>
<evidence type="ECO:0000256" key="6">
    <source>
        <dbReference type="ARBA" id="ARBA00038076"/>
    </source>
</evidence>
<keyword evidence="5 7" id="KW-0472">Membrane</keyword>
<evidence type="ECO:0000313" key="9">
    <source>
        <dbReference type="EMBL" id="SEH62233.1"/>
    </source>
</evidence>
<keyword evidence="3 7" id="KW-0812">Transmembrane</keyword>
<feature type="transmembrane region" description="Helical" evidence="7">
    <location>
        <begin position="879"/>
        <end position="902"/>
    </location>
</feature>
<keyword evidence="4 7" id="KW-1133">Transmembrane helix</keyword>
<evidence type="ECO:0000256" key="1">
    <source>
        <dbReference type="ARBA" id="ARBA00004651"/>
    </source>
</evidence>
<evidence type="ECO:0000259" key="8">
    <source>
        <dbReference type="Pfam" id="PF02687"/>
    </source>
</evidence>
<evidence type="ECO:0000256" key="3">
    <source>
        <dbReference type="ARBA" id="ARBA00022692"/>
    </source>
</evidence>
<evidence type="ECO:0000256" key="5">
    <source>
        <dbReference type="ARBA" id="ARBA00023136"/>
    </source>
</evidence>
<feature type="domain" description="ABC3 transporter permease C-terminal" evidence="8">
    <location>
        <begin position="796"/>
        <end position="911"/>
    </location>
</feature>
<dbReference type="AlphaFoldDB" id="A0A1H6JIS9"/>
<dbReference type="PANTHER" id="PTHR30572:SF4">
    <property type="entry name" value="ABC TRANSPORTER PERMEASE YTRF"/>
    <property type="match status" value="1"/>
</dbReference>
<comment type="similarity">
    <text evidence="6">Belongs to the ABC-4 integral membrane protein family.</text>
</comment>
<comment type="subcellular location">
    <subcellularLocation>
        <location evidence="1">Cell membrane</location>
        <topology evidence="1">Multi-pass membrane protein</topology>
    </subcellularLocation>
</comment>
<evidence type="ECO:0000256" key="7">
    <source>
        <dbReference type="SAM" id="Phobius"/>
    </source>
</evidence>
<evidence type="ECO:0000256" key="4">
    <source>
        <dbReference type="ARBA" id="ARBA00022989"/>
    </source>
</evidence>
<dbReference type="InterPro" id="IPR050250">
    <property type="entry name" value="Macrolide_Exporter_MacB"/>
</dbReference>
<dbReference type="GO" id="GO:0022857">
    <property type="term" value="F:transmembrane transporter activity"/>
    <property type="evidence" value="ECO:0007669"/>
    <property type="project" value="TreeGrafter"/>
</dbReference>
<dbReference type="GO" id="GO:0005886">
    <property type="term" value="C:plasma membrane"/>
    <property type="evidence" value="ECO:0007669"/>
    <property type="project" value="UniProtKB-SubCell"/>
</dbReference>
<proteinExistence type="inferred from homology"/>
<accession>A0A1H6JIS9</accession>
<feature type="transmembrane region" description="Helical" evidence="7">
    <location>
        <begin position="20"/>
        <end position="41"/>
    </location>
</feature>
<organism evidence="9 10">
    <name type="scientific">Ruminococcus flavefaciens</name>
    <dbReference type="NCBI Taxonomy" id="1265"/>
    <lineage>
        <taxon>Bacteria</taxon>
        <taxon>Bacillati</taxon>
        <taxon>Bacillota</taxon>
        <taxon>Clostridia</taxon>
        <taxon>Eubacteriales</taxon>
        <taxon>Oscillospiraceae</taxon>
        <taxon>Ruminococcus</taxon>
    </lineage>
</organism>
<name>A0A1H6JIS9_RUMFL</name>
<protein>
    <submittedName>
        <fullName evidence="9">Putative ABC transport system permease protein</fullName>
    </submittedName>
</protein>
<dbReference type="PANTHER" id="PTHR30572">
    <property type="entry name" value="MEMBRANE COMPONENT OF TRANSPORTER-RELATED"/>
    <property type="match status" value="1"/>
</dbReference>